<evidence type="ECO:0000259" key="1">
    <source>
        <dbReference type="Pfam" id="PF09977"/>
    </source>
</evidence>
<dbReference type="Pfam" id="PF13400">
    <property type="entry name" value="Tad"/>
    <property type="match status" value="1"/>
</dbReference>
<accession>A0A1Y6G7B3</accession>
<evidence type="ECO:0000259" key="2">
    <source>
        <dbReference type="Pfam" id="PF13400"/>
    </source>
</evidence>
<dbReference type="Proteomes" id="UP000194474">
    <property type="component" value="Unassembled WGS sequence"/>
</dbReference>
<evidence type="ECO:0000313" key="4">
    <source>
        <dbReference type="Proteomes" id="UP000194474"/>
    </source>
</evidence>
<protein>
    <submittedName>
        <fullName evidence="3">Uncharacterized membrane protein</fullName>
    </submittedName>
</protein>
<dbReference type="AlphaFoldDB" id="A0A1Y6G7B3"/>
<feature type="domain" description="DUF2134" evidence="1">
    <location>
        <begin position="65"/>
        <end position="143"/>
    </location>
</feature>
<proteinExistence type="predicted"/>
<organism evidence="3 4">
    <name type="scientific">Devosia lucknowensis</name>
    <dbReference type="NCBI Taxonomy" id="1096929"/>
    <lineage>
        <taxon>Bacteria</taxon>
        <taxon>Pseudomonadati</taxon>
        <taxon>Pseudomonadota</taxon>
        <taxon>Alphaproteobacteria</taxon>
        <taxon>Hyphomicrobiales</taxon>
        <taxon>Devosiaceae</taxon>
        <taxon>Devosia</taxon>
    </lineage>
</organism>
<feature type="domain" description="Putative Flp pilus-assembly TadG-like N-terminal" evidence="2">
    <location>
        <begin position="15"/>
        <end position="60"/>
    </location>
</feature>
<evidence type="ECO:0000313" key="3">
    <source>
        <dbReference type="EMBL" id="SMQ85644.1"/>
    </source>
</evidence>
<dbReference type="EMBL" id="FXWK01000002">
    <property type="protein sequence ID" value="SMQ85644.1"/>
    <property type="molecule type" value="Genomic_DNA"/>
</dbReference>
<dbReference type="Pfam" id="PF09977">
    <property type="entry name" value="Tad_C"/>
    <property type="match status" value="1"/>
</dbReference>
<dbReference type="OrthoDB" id="7630116at2"/>
<name>A0A1Y6G7B3_9HYPH</name>
<reference evidence="4" key="1">
    <citation type="submission" date="2017-04" db="EMBL/GenBank/DDBJ databases">
        <authorList>
            <person name="Varghese N."/>
            <person name="Submissions S."/>
        </authorList>
    </citation>
    <scope>NUCLEOTIDE SEQUENCE [LARGE SCALE GENOMIC DNA]</scope>
</reference>
<sequence length="548" mass="54816">MIGMGSEFRRDERANMSILFAFGFTISALVSAVAVDAASLYQERRLLQAGVDLAAIAAAAEPSRAVEIVQTVLVGARLLAPASMDGLTVVTGRYDPAPALIADRFTPGGLPANAVSVTLERPGTLYFAGGLIETPRLHAAGIASVTPEVSFSLGSRLASLNGGLANEVLSRLLGTTVSLSIADYTALAAARIDTLLLLDAVGQRIGVTAGTYDHLLAMDARSGTVAAALASLTTGAARTALNAIAGGGAGHAVPLSKLARLGQLGGLQVGSGSSSGFALSALETLVATASVADGDRQASVNLAASVPGLVSLKLDLAIGERPQGAAWFAAGPPGTMVRTAQVRMRIKADMLGGSALLGAGVSLPLWLDLAQSEAQVVSASCPSVAAPRGSARLAVLPGAARLGLGTLSDAALNDFAAPVPHGATVLINALVLRISASAQVNVAQTAPIQLDFSSAEIAAGTVKTARTTTPVASLAGSLLGTLDLTVSVLGIGLSPPATFAQALRNLLAPMAPTLDLTISGALAALGLGVGEADVRVYGVRCDRAVLVG</sequence>
<dbReference type="InterPro" id="IPR018705">
    <property type="entry name" value="DUF2134_membrane"/>
</dbReference>
<dbReference type="InterPro" id="IPR028087">
    <property type="entry name" value="Tad_N"/>
</dbReference>
<gene>
    <name evidence="3" type="ORF">SAMN06295905_2931</name>
</gene>
<keyword evidence="4" id="KW-1185">Reference proteome</keyword>